<dbReference type="OrthoDB" id="9815559at2"/>
<dbReference type="GO" id="GO:0033468">
    <property type="term" value="P:CMP-keto-3-deoxy-D-manno-octulosonic acid biosynthetic process"/>
    <property type="evidence" value="ECO:0007669"/>
    <property type="project" value="UniProtKB-UniRule"/>
</dbReference>
<evidence type="ECO:0000256" key="3">
    <source>
        <dbReference type="ARBA" id="ARBA00022985"/>
    </source>
</evidence>
<dbReference type="HAMAP" id="MF_00057">
    <property type="entry name" value="KdsB"/>
    <property type="match status" value="1"/>
</dbReference>
<keyword evidence="10" id="KW-1185">Reference proteome</keyword>
<comment type="catalytic activity">
    <reaction evidence="4">
        <text>3-deoxy-alpha-D-manno-oct-2-ulosonate + CTP = CMP-3-deoxy-beta-D-manno-octulosonate + diphosphate</text>
        <dbReference type="Rhea" id="RHEA:23448"/>
        <dbReference type="ChEBI" id="CHEBI:33019"/>
        <dbReference type="ChEBI" id="CHEBI:37563"/>
        <dbReference type="ChEBI" id="CHEBI:85986"/>
        <dbReference type="ChEBI" id="CHEBI:85987"/>
        <dbReference type="EC" id="2.7.7.38"/>
    </reaction>
</comment>
<accession>A0A081DDY5</accession>
<dbReference type="Proteomes" id="UP000239997">
    <property type="component" value="Unassembled WGS sequence"/>
</dbReference>
<evidence type="ECO:0000313" key="10">
    <source>
        <dbReference type="Proteomes" id="UP000239997"/>
    </source>
</evidence>
<dbReference type="Proteomes" id="UP000028980">
    <property type="component" value="Unassembled WGS sequence"/>
</dbReference>
<reference evidence="7 10" key="3">
    <citation type="submission" date="2018-03" db="EMBL/GenBank/DDBJ databases">
        <title>Genomic Encyclopedia of Archaeal and Bacterial Type Strains, Phase II (KMG-II): from individual species to whole genera.</title>
        <authorList>
            <person name="Goeker M."/>
        </authorList>
    </citation>
    <scope>NUCLEOTIDE SEQUENCE [LARGE SCALE GENOMIC DNA]</scope>
    <source>
        <strain evidence="7 10">DSM 22727</strain>
    </source>
</reference>
<evidence type="ECO:0000313" key="8">
    <source>
        <dbReference type="Proteomes" id="UP000028531"/>
    </source>
</evidence>
<dbReference type="NCBIfam" id="NF003950">
    <property type="entry name" value="PRK05450.1-3"/>
    <property type="match status" value="1"/>
</dbReference>
<dbReference type="InterPro" id="IPR003329">
    <property type="entry name" value="Cytidylyl_trans"/>
</dbReference>
<sequence length="247" mass="27558">MSLKVIAVIPARYEASRFPAKLMQDLCGKSVIVRTYEAALATNLFDQVIVATDSSIIFKEITDHGGKAVMSKKQHDCGSDRIAEAVENIDADIIINVQGDEPFTNQADLKKLLEVFENDDDETIALASLMHELKEEKDIHNSNNVKVITDLSGNAIYFSRSPIPFNRATDVEVPVYKHIGIYAFRKAALIDFYNSSATPLELKEKIECLRYLEHGKKISMIITDHASIGIDTPSDLDAARQMWLSIN</sequence>
<evidence type="ECO:0000313" key="5">
    <source>
        <dbReference type="EMBL" id="GAK77131.1"/>
    </source>
</evidence>
<dbReference type="GO" id="GO:0008690">
    <property type="term" value="F:3-deoxy-manno-octulosonate cytidylyltransferase activity"/>
    <property type="evidence" value="ECO:0007669"/>
    <property type="project" value="UniProtKB-UniRule"/>
</dbReference>
<comment type="caution">
    <text evidence="5">The sequence shown here is derived from an EMBL/GenBank/DDBJ whole genome shotgun (WGS) entry which is preliminary data.</text>
</comment>
<dbReference type="GO" id="GO:0005829">
    <property type="term" value="C:cytosol"/>
    <property type="evidence" value="ECO:0007669"/>
    <property type="project" value="TreeGrafter"/>
</dbReference>
<dbReference type="AlphaFoldDB" id="A0A081DDY5"/>
<keyword evidence="4" id="KW-0963">Cytoplasm</keyword>
<dbReference type="RefSeq" id="WP_036584916.1">
    <property type="nucleotide sequence ID" value="NZ_JPJI01000032.1"/>
</dbReference>
<name>A0A081DDY5_NONUL</name>
<dbReference type="PANTHER" id="PTHR42866:SF2">
    <property type="entry name" value="3-DEOXY-MANNO-OCTULOSONATE CYTIDYLYLTRANSFERASE, MITOCHONDRIAL"/>
    <property type="match status" value="1"/>
</dbReference>
<comment type="function">
    <text evidence="4">Activates KDO (a required 8-carbon sugar) for incorporation into bacterial lipopolysaccharide in Gram-negative bacteria.</text>
</comment>
<dbReference type="EMBL" id="PVNA01000003">
    <property type="protein sequence ID" value="PRX13666.1"/>
    <property type="molecule type" value="Genomic_DNA"/>
</dbReference>
<dbReference type="Pfam" id="PF02348">
    <property type="entry name" value="CTP_transf_3"/>
    <property type="match status" value="1"/>
</dbReference>
<evidence type="ECO:0000256" key="1">
    <source>
        <dbReference type="ARBA" id="ARBA00022679"/>
    </source>
</evidence>
<dbReference type="InterPro" id="IPR029044">
    <property type="entry name" value="Nucleotide-diphossugar_trans"/>
</dbReference>
<dbReference type="GO" id="GO:0009103">
    <property type="term" value="P:lipopolysaccharide biosynthetic process"/>
    <property type="evidence" value="ECO:0007669"/>
    <property type="project" value="UniProtKB-UniRule"/>
</dbReference>
<dbReference type="EMBL" id="JPJI01000032">
    <property type="protein sequence ID" value="KEZ93212.1"/>
    <property type="molecule type" value="Genomic_DNA"/>
</dbReference>
<dbReference type="EC" id="2.7.7.38" evidence="4"/>
<evidence type="ECO:0000256" key="2">
    <source>
        <dbReference type="ARBA" id="ARBA00022695"/>
    </source>
</evidence>
<dbReference type="Proteomes" id="UP000028531">
    <property type="component" value="Unassembled WGS sequence"/>
</dbReference>
<dbReference type="NCBIfam" id="TIGR00466">
    <property type="entry name" value="kdsB"/>
    <property type="match status" value="1"/>
</dbReference>
<comment type="subcellular location">
    <subcellularLocation>
        <location evidence="4">Cytoplasm</location>
    </subcellularLocation>
</comment>
<keyword evidence="2 4" id="KW-0548">Nucleotidyltransferase</keyword>
<proteinExistence type="inferred from homology"/>
<comment type="pathway">
    <text evidence="4">Nucleotide-sugar biosynthesis; CMP-3-deoxy-D-manno-octulosonate biosynthesis; CMP-3-deoxy-D-manno-octulosonate from 3-deoxy-D-manno-octulosonate and CTP: step 1/1.</text>
</comment>
<evidence type="ECO:0000313" key="7">
    <source>
        <dbReference type="EMBL" id="PRX13666.1"/>
    </source>
</evidence>
<dbReference type="UniPathway" id="UPA00358">
    <property type="reaction ID" value="UER00476"/>
</dbReference>
<keyword evidence="3 4" id="KW-0448">Lipopolysaccharide biosynthesis</keyword>
<evidence type="ECO:0000313" key="9">
    <source>
        <dbReference type="Proteomes" id="UP000028980"/>
    </source>
</evidence>
<gene>
    <name evidence="4" type="primary">kdsB</name>
    <name evidence="6" type="ORF">IL45_13920</name>
    <name evidence="5" type="ORF">JCM19296_2736</name>
    <name evidence="7" type="ORF">LY02_01911</name>
</gene>
<organism evidence="5 9">
    <name type="scientific">Nonlabens ulvanivorans</name>
    <name type="common">Persicivirga ulvanivorans</name>
    <dbReference type="NCBI Taxonomy" id="906888"/>
    <lineage>
        <taxon>Bacteria</taxon>
        <taxon>Pseudomonadati</taxon>
        <taxon>Bacteroidota</taxon>
        <taxon>Flavobacteriia</taxon>
        <taxon>Flavobacteriales</taxon>
        <taxon>Flavobacteriaceae</taxon>
        <taxon>Nonlabens</taxon>
    </lineage>
</organism>
<dbReference type="SUPFAM" id="SSF53448">
    <property type="entry name" value="Nucleotide-diphospho-sugar transferases"/>
    <property type="match status" value="1"/>
</dbReference>
<dbReference type="PANTHER" id="PTHR42866">
    <property type="entry name" value="3-DEOXY-MANNO-OCTULOSONATE CYTIDYLYLTRANSFERASE"/>
    <property type="match status" value="1"/>
</dbReference>
<reference evidence="6 8" key="2">
    <citation type="submission" date="2014-07" db="EMBL/GenBank/DDBJ databases">
        <title>Draft genome sequence of Nonlabens ulvanivorans, an ulvan degrading bacterium.</title>
        <authorList>
            <person name="Kopel M."/>
            <person name="Helbert W."/>
            <person name="Henrissat B."/>
            <person name="Doniger T."/>
            <person name="Banin E."/>
        </authorList>
    </citation>
    <scope>NUCLEOTIDE SEQUENCE [LARGE SCALE GENOMIC DNA]</scope>
    <source>
        <strain evidence="6 8">PLR</strain>
    </source>
</reference>
<reference evidence="5 9" key="1">
    <citation type="journal article" date="2014" name="Genome Announc.">
        <title>Draft Genome Sequences of Marine Flavobacterium Nonlabens Strains NR17, NR24, NR27, NR32, NR33, and Ara13.</title>
        <authorList>
            <person name="Nakanishi M."/>
            <person name="Meirelles P."/>
            <person name="Suzuki R."/>
            <person name="Takatani N."/>
            <person name="Mino S."/>
            <person name="Suda W."/>
            <person name="Oshima K."/>
            <person name="Hattori M."/>
            <person name="Ohkuma M."/>
            <person name="Hosokawa M."/>
            <person name="Miyashita K."/>
            <person name="Thompson F.L."/>
            <person name="Niwa A."/>
            <person name="Sawabe T."/>
            <person name="Sawabe T."/>
        </authorList>
    </citation>
    <scope>NUCLEOTIDE SEQUENCE [LARGE SCALE GENOMIC DNA]</scope>
    <source>
        <strain evidence="5">JCM 19296</strain>
        <strain evidence="9">JCM19296</strain>
    </source>
</reference>
<evidence type="ECO:0000256" key="4">
    <source>
        <dbReference type="HAMAP-Rule" id="MF_00057"/>
    </source>
</evidence>
<dbReference type="EMBL" id="BBLG01000007">
    <property type="protein sequence ID" value="GAK77131.1"/>
    <property type="molecule type" value="Genomic_DNA"/>
</dbReference>
<dbReference type="Gene3D" id="3.90.550.10">
    <property type="entry name" value="Spore Coat Polysaccharide Biosynthesis Protein SpsA, Chain A"/>
    <property type="match status" value="1"/>
</dbReference>
<dbReference type="NCBIfam" id="NF009905">
    <property type="entry name" value="PRK13368.1"/>
    <property type="match status" value="1"/>
</dbReference>
<dbReference type="NCBIfam" id="NF003952">
    <property type="entry name" value="PRK05450.1-5"/>
    <property type="match status" value="1"/>
</dbReference>
<evidence type="ECO:0000313" key="6">
    <source>
        <dbReference type="EMBL" id="KEZ93212.1"/>
    </source>
</evidence>
<dbReference type="InterPro" id="IPR004528">
    <property type="entry name" value="KdsB"/>
</dbReference>
<comment type="similarity">
    <text evidence="4">Belongs to the KdsB family.</text>
</comment>
<protein>
    <recommendedName>
        <fullName evidence="4">3-deoxy-manno-octulosonate cytidylyltransferase</fullName>
        <ecNumber evidence="4">2.7.7.38</ecNumber>
    </recommendedName>
    <alternativeName>
        <fullName evidence="4">CMP-2-keto-3-deoxyoctulosonic acid synthase</fullName>
        <shortName evidence="4">CKS</shortName>
        <shortName evidence="4">CMP-KDO synthase</shortName>
    </alternativeName>
</protein>
<keyword evidence="1 4" id="KW-0808">Transferase</keyword>
<dbReference type="CDD" id="cd02517">
    <property type="entry name" value="CMP-KDO-Synthetase"/>
    <property type="match status" value="1"/>
</dbReference>